<organism evidence="9 10">
    <name type="scientific">Komagataeibacter swingsii</name>
    <dbReference type="NCBI Taxonomy" id="215220"/>
    <lineage>
        <taxon>Bacteria</taxon>
        <taxon>Pseudomonadati</taxon>
        <taxon>Pseudomonadota</taxon>
        <taxon>Alphaproteobacteria</taxon>
        <taxon>Acetobacterales</taxon>
        <taxon>Acetobacteraceae</taxon>
        <taxon>Komagataeibacter</taxon>
    </lineage>
</organism>
<dbReference type="GO" id="GO:0003697">
    <property type="term" value="F:single-stranded DNA binding"/>
    <property type="evidence" value="ECO:0007669"/>
    <property type="project" value="InterPro"/>
</dbReference>
<dbReference type="InterPro" id="IPR003738">
    <property type="entry name" value="SRAP"/>
</dbReference>
<dbReference type="Pfam" id="PF02586">
    <property type="entry name" value="SRAP"/>
    <property type="match status" value="1"/>
</dbReference>
<evidence type="ECO:0000256" key="3">
    <source>
        <dbReference type="ARBA" id="ARBA00022763"/>
    </source>
</evidence>
<keyword evidence="6" id="KW-0238">DNA-binding</keyword>
<dbReference type="GO" id="GO:0016829">
    <property type="term" value="F:lyase activity"/>
    <property type="evidence" value="ECO:0007669"/>
    <property type="project" value="UniProtKB-KW"/>
</dbReference>
<dbReference type="RefSeq" id="WP_025438379.1">
    <property type="nucleotide sequence ID" value="NZ_JABXXS010000079.1"/>
</dbReference>
<keyword evidence="2 8" id="KW-0645">Protease</keyword>
<accession>A0A850P9L2</accession>
<dbReference type="AlphaFoldDB" id="A0A850P9L2"/>
<dbReference type="GO" id="GO:0006508">
    <property type="term" value="P:proteolysis"/>
    <property type="evidence" value="ECO:0007669"/>
    <property type="project" value="UniProtKB-KW"/>
</dbReference>
<evidence type="ECO:0000256" key="6">
    <source>
        <dbReference type="ARBA" id="ARBA00023125"/>
    </source>
</evidence>
<dbReference type="PANTHER" id="PTHR13604">
    <property type="entry name" value="DC12-RELATED"/>
    <property type="match status" value="1"/>
</dbReference>
<dbReference type="PANTHER" id="PTHR13604:SF0">
    <property type="entry name" value="ABASIC SITE PROCESSING PROTEIN HMCES"/>
    <property type="match status" value="1"/>
</dbReference>
<proteinExistence type="inferred from homology"/>
<evidence type="ECO:0000256" key="4">
    <source>
        <dbReference type="ARBA" id="ARBA00022801"/>
    </source>
</evidence>
<keyword evidence="5" id="KW-0190">Covalent protein-DNA linkage</keyword>
<dbReference type="SUPFAM" id="SSF143081">
    <property type="entry name" value="BB1717-like"/>
    <property type="match status" value="1"/>
</dbReference>
<dbReference type="Proteomes" id="UP000522590">
    <property type="component" value="Unassembled WGS sequence"/>
</dbReference>
<name>A0A850P9L2_9PROT</name>
<evidence type="ECO:0000256" key="8">
    <source>
        <dbReference type="RuleBase" id="RU364100"/>
    </source>
</evidence>
<keyword evidence="4 8" id="KW-0378">Hydrolase</keyword>
<keyword evidence="7" id="KW-0456">Lyase</keyword>
<evidence type="ECO:0000256" key="5">
    <source>
        <dbReference type="ARBA" id="ARBA00023124"/>
    </source>
</evidence>
<dbReference type="InterPro" id="IPR036590">
    <property type="entry name" value="SRAP-like"/>
</dbReference>
<comment type="similarity">
    <text evidence="1 8">Belongs to the SOS response-associated peptidase family.</text>
</comment>
<gene>
    <name evidence="9" type="ORF">HUK81_16980</name>
</gene>
<dbReference type="EC" id="3.4.-.-" evidence="8"/>
<evidence type="ECO:0000256" key="1">
    <source>
        <dbReference type="ARBA" id="ARBA00008136"/>
    </source>
</evidence>
<keyword evidence="3" id="KW-0227">DNA damage</keyword>
<dbReference type="GO" id="GO:0106300">
    <property type="term" value="P:protein-DNA covalent cross-linking repair"/>
    <property type="evidence" value="ECO:0007669"/>
    <property type="project" value="InterPro"/>
</dbReference>
<dbReference type="GO" id="GO:0008233">
    <property type="term" value="F:peptidase activity"/>
    <property type="evidence" value="ECO:0007669"/>
    <property type="project" value="UniProtKB-KW"/>
</dbReference>
<dbReference type="EMBL" id="JABXXS010000079">
    <property type="protein sequence ID" value="NVN38572.1"/>
    <property type="molecule type" value="Genomic_DNA"/>
</dbReference>
<comment type="caution">
    <text evidence="9">The sequence shown here is derived from an EMBL/GenBank/DDBJ whole genome shotgun (WGS) entry which is preliminary data.</text>
</comment>
<reference evidence="9 10" key="1">
    <citation type="submission" date="2020-06" db="EMBL/GenBank/DDBJ databases">
        <title>Description of novel acetic acid bacteria.</title>
        <authorList>
            <person name="Sombolestani A."/>
        </authorList>
    </citation>
    <scope>NUCLEOTIDE SEQUENCE [LARGE SCALE GENOMIC DNA]</scope>
    <source>
        <strain evidence="9 10">LMG 25</strain>
    </source>
</reference>
<evidence type="ECO:0000313" key="9">
    <source>
        <dbReference type="EMBL" id="NVN38572.1"/>
    </source>
</evidence>
<evidence type="ECO:0000256" key="7">
    <source>
        <dbReference type="ARBA" id="ARBA00023239"/>
    </source>
</evidence>
<protein>
    <recommendedName>
        <fullName evidence="8">Abasic site processing protein</fullName>
        <ecNumber evidence="8">3.4.-.-</ecNumber>
    </recommendedName>
</protein>
<sequence length="216" mass="23822">MCNLYAMTDSQQAIREAAGVMTDHTGNLAALPEIWPNTLAPVVRNAQEGGRELVMARWGMPTPPGYLKGRKVDRGVTNIRNPTSPWWKRWEGVAHRCLVPLTAFSEPEHLPDGSSRPIWFARSEGGPLAFFAGIWCQWTSVRRLADGETTDTLFGFLTTTANRVVGAIHPRAMPVILTRPDELDAWMNAPAPDALRLQRPLADHALTIVPAPARQG</sequence>
<evidence type="ECO:0000313" key="10">
    <source>
        <dbReference type="Proteomes" id="UP000522590"/>
    </source>
</evidence>
<evidence type="ECO:0000256" key="2">
    <source>
        <dbReference type="ARBA" id="ARBA00022670"/>
    </source>
</evidence>
<dbReference type="Gene3D" id="3.90.1680.20">
    <property type="match status" value="2"/>
</dbReference>